<organism evidence="3">
    <name type="scientific">Brugia pahangi</name>
    <name type="common">Filarial nematode worm</name>
    <dbReference type="NCBI Taxonomy" id="6280"/>
    <lineage>
        <taxon>Eukaryota</taxon>
        <taxon>Metazoa</taxon>
        <taxon>Ecdysozoa</taxon>
        <taxon>Nematoda</taxon>
        <taxon>Chromadorea</taxon>
        <taxon>Rhabditida</taxon>
        <taxon>Spirurina</taxon>
        <taxon>Spiruromorpha</taxon>
        <taxon>Filarioidea</taxon>
        <taxon>Onchocercidae</taxon>
        <taxon>Brugia</taxon>
    </lineage>
</organism>
<evidence type="ECO:0000313" key="3">
    <source>
        <dbReference type="WBParaSite" id="BPAG_0000168001-mRNA-1"/>
    </source>
</evidence>
<proteinExistence type="predicted"/>
<evidence type="ECO:0000313" key="1">
    <source>
        <dbReference type="EMBL" id="VDN82847.1"/>
    </source>
</evidence>
<reference evidence="3" key="1">
    <citation type="submission" date="2017-02" db="UniProtKB">
        <authorList>
            <consortium name="WormBaseParasite"/>
        </authorList>
    </citation>
    <scope>IDENTIFICATION</scope>
</reference>
<dbReference type="WBParaSite" id="BPAG_0000168001-mRNA-1">
    <property type="protein sequence ID" value="BPAG_0000168001-mRNA-1"/>
    <property type="gene ID" value="BPAG_0000168001"/>
</dbReference>
<protein>
    <submittedName>
        <fullName evidence="3">ANK_REP_REGION domain-containing protein</fullName>
    </submittedName>
</protein>
<dbReference type="AlphaFoldDB" id="A0A0N4T0M7"/>
<keyword evidence="2" id="KW-1185">Reference proteome</keyword>
<evidence type="ECO:0000313" key="2">
    <source>
        <dbReference type="Proteomes" id="UP000278627"/>
    </source>
</evidence>
<accession>A0A0N4T0M7</accession>
<dbReference type="STRING" id="6280.A0A0N4T0M7"/>
<name>A0A0N4T0M7_BRUPA</name>
<gene>
    <name evidence="1" type="ORF">BPAG_LOCUS1661</name>
</gene>
<dbReference type="Proteomes" id="UP000278627">
    <property type="component" value="Unassembled WGS sequence"/>
</dbReference>
<dbReference type="EMBL" id="UZAD01000148">
    <property type="protein sequence ID" value="VDN82847.1"/>
    <property type="molecule type" value="Genomic_DNA"/>
</dbReference>
<sequence>MFSSAIQKCCSAFACTSTLVPGVASHSGLHLQSDSIPSDQCHSIDACLKTKPSFKRNSHDLQNGKSLVMKSLPEYPENDKLRIPKENPEHSEKRNLAQLVSRKEFYLRENEVKMARNTGIGIGDEKMETYLMNALLSKSPDGSTLSGMNIAVFDLHSRRFAERLLNAGVSSLSIIETSQYEAQKAKSWQFIFLV</sequence>
<reference evidence="1 2" key="2">
    <citation type="submission" date="2018-11" db="EMBL/GenBank/DDBJ databases">
        <authorList>
            <consortium name="Pathogen Informatics"/>
        </authorList>
    </citation>
    <scope>NUCLEOTIDE SEQUENCE [LARGE SCALE GENOMIC DNA]</scope>
</reference>